<name>A0ABR4I553_9EURO</name>
<keyword evidence="3" id="KW-1185">Reference proteome</keyword>
<proteinExistence type="predicted"/>
<dbReference type="PANTHER" id="PTHR40788:SF2">
    <property type="entry name" value="CLR5 DOMAIN-CONTAINING PROTEIN"/>
    <property type="match status" value="1"/>
</dbReference>
<sequence>MELRRDHQFRLRDLDLEDSAPLDLPFDLNNLDFNRDPLALLKKIGGPGTNIPIPEAWSAAEVRQEARSRSDAVFTYCTVLNKILQRHEASIQKRWVKKTRQQRLNILLKAWPGMPATHRPDFHAFRKNKKGPENQEAYMWPYINQEDLVKTKTLLLLLNSRGRHPLSHFAAADNEAMRLGKITQGIIPIFLNEHVMILNGFTTNTHDYGALVEWGEHPEAFDWMANRKQFMPGEGLLILQVQQRILSFLIECCAQILHDIPEHTSISDLYPILPEPQLKSGTEITGFESLAVMAAEAPYRVPGQLDLGRVVSLLSARTSAAEDHIWALREDPDYFLRQFLEIKEHRQEMLKDSNGKDHHVFSGREDVFWARVIGTIVWESYSDLEIFSKLSEQAKQLELLQQKYTAEISPDKDLPAEYLEAFIRFRYYIDQAAKAPLLKLSRSAQAAPPMRKFFVRIPPPDTQTTMIGVMTKPGTKMNNIEHELIWLLHTLGQDDKPLFFASLPLIVDELERLIQSEKQAQVLLTAYLTEVISDLSIISQCQNQLNLYQPWAQRWDLYQGGREDALEKEYKEWSEPWGRVRPAMGDTHMNRVAMLGEPSGGKFNYPFEKRRTQKNVETLRSAEANLDKLWTAIDQIILAKAGDLPGSAVKNLLSQLRILHRTKEWVEPAPAPAKPKPAATATTDLDIYSFFSPISQIYSGSSALKLDTPQLKSKVKTRGTPQPPPITEPPAEPPNTTIPDHQPTFPVNSRALKVFRTLFFNPDVTSTPGEIPWTDFLHAMTSVGFEVMKLYGSVWQFQPTKLDVERGIQFHEPHPKGKVPFTVARRFGRRLNRAYGWVGGMFVLEK</sequence>
<dbReference type="Proteomes" id="UP001610335">
    <property type="component" value="Unassembled WGS sequence"/>
</dbReference>
<feature type="compositionally biased region" description="Pro residues" evidence="1">
    <location>
        <begin position="721"/>
        <end position="733"/>
    </location>
</feature>
<evidence type="ECO:0000313" key="2">
    <source>
        <dbReference type="EMBL" id="KAL2822761.1"/>
    </source>
</evidence>
<organism evidence="2 3">
    <name type="scientific">Aspergillus cavernicola</name>
    <dbReference type="NCBI Taxonomy" id="176166"/>
    <lineage>
        <taxon>Eukaryota</taxon>
        <taxon>Fungi</taxon>
        <taxon>Dikarya</taxon>
        <taxon>Ascomycota</taxon>
        <taxon>Pezizomycotina</taxon>
        <taxon>Eurotiomycetes</taxon>
        <taxon>Eurotiomycetidae</taxon>
        <taxon>Eurotiales</taxon>
        <taxon>Aspergillaceae</taxon>
        <taxon>Aspergillus</taxon>
        <taxon>Aspergillus subgen. Nidulantes</taxon>
    </lineage>
</organism>
<protein>
    <submittedName>
        <fullName evidence="2">Uncharacterized protein</fullName>
    </submittedName>
</protein>
<accession>A0ABR4I553</accession>
<evidence type="ECO:0000256" key="1">
    <source>
        <dbReference type="SAM" id="MobiDB-lite"/>
    </source>
</evidence>
<comment type="caution">
    <text evidence="2">The sequence shown here is derived from an EMBL/GenBank/DDBJ whole genome shotgun (WGS) entry which is preliminary data.</text>
</comment>
<feature type="region of interest" description="Disordered" evidence="1">
    <location>
        <begin position="711"/>
        <end position="737"/>
    </location>
</feature>
<evidence type="ECO:0000313" key="3">
    <source>
        <dbReference type="Proteomes" id="UP001610335"/>
    </source>
</evidence>
<reference evidence="2 3" key="1">
    <citation type="submission" date="2024-07" db="EMBL/GenBank/DDBJ databases">
        <title>Section-level genome sequencing and comparative genomics of Aspergillus sections Usti and Cavernicolus.</title>
        <authorList>
            <consortium name="Lawrence Berkeley National Laboratory"/>
            <person name="Nybo J.L."/>
            <person name="Vesth T.C."/>
            <person name="Theobald S."/>
            <person name="Frisvad J.C."/>
            <person name="Larsen T.O."/>
            <person name="Kjaerboelling I."/>
            <person name="Rothschild-Mancinelli K."/>
            <person name="Lyhne E.K."/>
            <person name="Kogle M.E."/>
            <person name="Barry K."/>
            <person name="Clum A."/>
            <person name="Na H."/>
            <person name="Ledsgaard L."/>
            <person name="Lin J."/>
            <person name="Lipzen A."/>
            <person name="Kuo A."/>
            <person name="Riley R."/>
            <person name="Mondo S."/>
            <person name="LaButti K."/>
            <person name="Haridas S."/>
            <person name="Pangalinan J."/>
            <person name="Salamov A.A."/>
            <person name="Simmons B.A."/>
            <person name="Magnuson J.K."/>
            <person name="Chen J."/>
            <person name="Drula E."/>
            <person name="Henrissat B."/>
            <person name="Wiebenga A."/>
            <person name="Lubbers R.J."/>
            <person name="Gomes A.C."/>
            <person name="Makela M.R."/>
            <person name="Stajich J."/>
            <person name="Grigoriev I.V."/>
            <person name="Mortensen U.H."/>
            <person name="De vries R.P."/>
            <person name="Baker S.E."/>
            <person name="Andersen M.R."/>
        </authorList>
    </citation>
    <scope>NUCLEOTIDE SEQUENCE [LARGE SCALE GENOMIC DNA]</scope>
    <source>
        <strain evidence="2 3">CBS 600.67</strain>
    </source>
</reference>
<dbReference type="EMBL" id="JBFXLS010000056">
    <property type="protein sequence ID" value="KAL2822761.1"/>
    <property type="molecule type" value="Genomic_DNA"/>
</dbReference>
<gene>
    <name evidence="2" type="ORF">BDW59DRAFT_149106</name>
</gene>
<dbReference type="PANTHER" id="PTHR40788">
    <property type="entry name" value="CLR5 DOMAIN-CONTAINING PROTEIN-RELATED"/>
    <property type="match status" value="1"/>
</dbReference>